<dbReference type="Proteomes" id="UP000276133">
    <property type="component" value="Unassembled WGS sequence"/>
</dbReference>
<accession>A0A3M7RP81</accession>
<organism evidence="2 3">
    <name type="scientific">Brachionus plicatilis</name>
    <name type="common">Marine rotifer</name>
    <name type="synonym">Brachionus muelleri</name>
    <dbReference type="NCBI Taxonomy" id="10195"/>
    <lineage>
        <taxon>Eukaryota</taxon>
        <taxon>Metazoa</taxon>
        <taxon>Spiralia</taxon>
        <taxon>Gnathifera</taxon>
        <taxon>Rotifera</taxon>
        <taxon>Eurotatoria</taxon>
        <taxon>Monogononta</taxon>
        <taxon>Pseudotrocha</taxon>
        <taxon>Ploima</taxon>
        <taxon>Brachionidae</taxon>
        <taxon>Brachionus</taxon>
    </lineage>
</organism>
<gene>
    <name evidence="2" type="ORF">BpHYR1_026860</name>
</gene>
<dbReference type="AlphaFoldDB" id="A0A3M7RP81"/>
<evidence type="ECO:0000313" key="2">
    <source>
        <dbReference type="EMBL" id="RNA25210.1"/>
    </source>
</evidence>
<comment type="caution">
    <text evidence="2">The sequence shown here is derived from an EMBL/GenBank/DDBJ whole genome shotgun (WGS) entry which is preliminary data.</text>
</comment>
<feature type="chain" id="PRO_5017992995" evidence="1">
    <location>
        <begin position="29"/>
        <end position="122"/>
    </location>
</feature>
<proteinExistence type="predicted"/>
<dbReference type="EMBL" id="REGN01002961">
    <property type="protein sequence ID" value="RNA25210.1"/>
    <property type="molecule type" value="Genomic_DNA"/>
</dbReference>
<protein>
    <submittedName>
        <fullName evidence="2">Uncharacterized protein</fullName>
    </submittedName>
</protein>
<keyword evidence="1" id="KW-0732">Signal</keyword>
<evidence type="ECO:0000256" key="1">
    <source>
        <dbReference type="SAM" id="SignalP"/>
    </source>
</evidence>
<feature type="signal peptide" evidence="1">
    <location>
        <begin position="1"/>
        <end position="28"/>
    </location>
</feature>
<name>A0A3M7RP81_BRAPC</name>
<reference evidence="2 3" key="1">
    <citation type="journal article" date="2018" name="Sci. Rep.">
        <title>Genomic signatures of local adaptation to the degree of environmental predictability in rotifers.</title>
        <authorList>
            <person name="Franch-Gras L."/>
            <person name="Hahn C."/>
            <person name="Garcia-Roger E.M."/>
            <person name="Carmona M.J."/>
            <person name="Serra M."/>
            <person name="Gomez A."/>
        </authorList>
    </citation>
    <scope>NUCLEOTIDE SEQUENCE [LARGE SCALE GENOMIC DNA]</scope>
    <source>
        <strain evidence="2">HYR1</strain>
    </source>
</reference>
<evidence type="ECO:0000313" key="3">
    <source>
        <dbReference type="Proteomes" id="UP000276133"/>
    </source>
</evidence>
<sequence length="122" mass="13822">MCGNNFSKFGFVSKCSLMAFLIMYAAKSEFINIKEISACSQKTKKTFILENSSALSSLLFNLPYSDFDEETMTSPVSSFRHFTKRRAFNGINPTSHNQKLSDTSSIFVHFKVLKNLLDLILN</sequence>
<keyword evidence="3" id="KW-1185">Reference proteome</keyword>